<comment type="caution">
    <text evidence="2">The sequence shown here is derived from an EMBL/GenBank/DDBJ whole genome shotgun (WGS) entry which is preliminary data.</text>
</comment>
<evidence type="ECO:0000259" key="1">
    <source>
        <dbReference type="Pfam" id="PF02272"/>
    </source>
</evidence>
<evidence type="ECO:0000313" key="3">
    <source>
        <dbReference type="Proteomes" id="UP000029381"/>
    </source>
</evidence>
<dbReference type="InterPro" id="IPR003156">
    <property type="entry name" value="DHHA1_dom"/>
</dbReference>
<dbReference type="SUPFAM" id="SSF64182">
    <property type="entry name" value="DHH phosphoesterases"/>
    <property type="match status" value="1"/>
</dbReference>
<sequence>MRYLLSSDLDSYLQMSELVARSEYVTKNIVVAVASQNEIYDNITASKAADTLLSMNDIEAAFVITKQREQEISINARSTGNINVQRIMEKLGGGGHFSNAATQIKDKSVENVRKMLINELKQLNEKE</sequence>
<gene>
    <name evidence="2" type="ORF">TMU3MR103_2201</name>
</gene>
<name>A0A091BU01_9ENTE</name>
<dbReference type="InterPro" id="IPR051319">
    <property type="entry name" value="Oligoribo/pAp-PDE_c-di-AMP_PDE"/>
</dbReference>
<dbReference type="GO" id="GO:0003676">
    <property type="term" value="F:nucleic acid binding"/>
    <property type="evidence" value="ECO:0007669"/>
    <property type="project" value="InterPro"/>
</dbReference>
<dbReference type="AlphaFoldDB" id="A0A091BU01"/>
<dbReference type="EMBL" id="JPVT01000244">
    <property type="protein sequence ID" value="KFN89151.1"/>
    <property type="molecule type" value="Genomic_DNA"/>
</dbReference>
<reference evidence="2 3" key="1">
    <citation type="submission" date="2014-08" db="EMBL/GenBank/DDBJ databases">
        <title>Genome sequence of Tetragenococcus muriaticus.</title>
        <authorList>
            <person name="Chuea-nongthon C."/>
            <person name="Rodtong S."/>
            <person name="Yongsawatdigul J."/>
            <person name="Steele J.L."/>
            <person name="Liu X.-y."/>
            <person name="Speers J."/>
            <person name="Glasner J.D."/>
            <person name="Neeno-Eckwall E.C."/>
        </authorList>
    </citation>
    <scope>NUCLEOTIDE SEQUENCE [LARGE SCALE GENOMIC DNA]</scope>
    <source>
        <strain evidence="2 3">3MR10-3</strain>
    </source>
</reference>
<accession>A0A091BU01</accession>
<dbReference type="PATRIC" id="fig|1302648.3.peg.2154"/>
<feature type="domain" description="DHHA1" evidence="1">
    <location>
        <begin position="30"/>
        <end position="121"/>
    </location>
</feature>
<organism evidence="2 3">
    <name type="scientific">Tetragenococcus muriaticus 3MR10-3</name>
    <dbReference type="NCBI Taxonomy" id="1302648"/>
    <lineage>
        <taxon>Bacteria</taxon>
        <taxon>Bacillati</taxon>
        <taxon>Bacillota</taxon>
        <taxon>Bacilli</taxon>
        <taxon>Lactobacillales</taxon>
        <taxon>Enterococcaceae</taxon>
        <taxon>Tetragenococcus</taxon>
    </lineage>
</organism>
<evidence type="ECO:0000313" key="2">
    <source>
        <dbReference type="EMBL" id="KFN89151.1"/>
    </source>
</evidence>
<dbReference type="Pfam" id="PF02272">
    <property type="entry name" value="DHHA1"/>
    <property type="match status" value="1"/>
</dbReference>
<dbReference type="Gene3D" id="3.10.310.30">
    <property type="match status" value="1"/>
</dbReference>
<proteinExistence type="predicted"/>
<protein>
    <submittedName>
        <fullName evidence="2">DHH family phosphoesterase</fullName>
    </submittedName>
</protein>
<dbReference type="PANTHER" id="PTHR47618:SF2">
    <property type="entry name" value="CYCLIC-DI-AMP PHOSPHODIESTERASE GDPP"/>
    <property type="match status" value="1"/>
</dbReference>
<dbReference type="Proteomes" id="UP000029381">
    <property type="component" value="Unassembled WGS sequence"/>
</dbReference>
<dbReference type="InterPro" id="IPR038763">
    <property type="entry name" value="DHH_sf"/>
</dbReference>
<keyword evidence="3" id="KW-1185">Reference proteome</keyword>
<dbReference type="PANTHER" id="PTHR47618">
    <property type="entry name" value="BIFUNCTIONAL OLIGORIBONUCLEASE AND PAP PHOSPHATASE NRNA"/>
    <property type="match status" value="1"/>
</dbReference>